<evidence type="ECO:0000256" key="4">
    <source>
        <dbReference type="ARBA" id="ARBA00022902"/>
    </source>
</evidence>
<evidence type="ECO:0000313" key="11">
    <source>
        <dbReference type="EnsemblMetazoa" id="PHUM221120-PA"/>
    </source>
</evidence>
<dbReference type="eggNOG" id="KOG4395">
    <property type="taxonomic scope" value="Eukaryota"/>
</dbReference>
<dbReference type="EMBL" id="AAZO01002553">
    <property type="status" value="NOT_ANNOTATED_CDS"/>
    <property type="molecule type" value="Genomic_DNA"/>
</dbReference>
<organism>
    <name type="scientific">Pediculus humanus subsp. corporis</name>
    <name type="common">Body louse</name>
    <dbReference type="NCBI Taxonomy" id="121224"/>
    <lineage>
        <taxon>Eukaryota</taxon>
        <taxon>Metazoa</taxon>
        <taxon>Ecdysozoa</taxon>
        <taxon>Arthropoda</taxon>
        <taxon>Hexapoda</taxon>
        <taxon>Insecta</taxon>
        <taxon>Pterygota</taxon>
        <taxon>Neoptera</taxon>
        <taxon>Paraneoptera</taxon>
        <taxon>Psocodea</taxon>
        <taxon>Troctomorpha</taxon>
        <taxon>Phthiraptera</taxon>
        <taxon>Anoplura</taxon>
        <taxon>Pediculidae</taxon>
        <taxon>Pediculus</taxon>
    </lineage>
</organism>
<dbReference type="CTD" id="8237759"/>
<reference evidence="10" key="2">
    <citation type="submission" date="2007-04" db="EMBL/GenBank/DDBJ databases">
        <title>The genome of the human body louse.</title>
        <authorList>
            <consortium name="The Human Body Louse Genome Consortium"/>
            <person name="Kirkness E."/>
            <person name="Walenz B."/>
            <person name="Hass B."/>
            <person name="Bruggner R."/>
            <person name="Strausberg R."/>
        </authorList>
    </citation>
    <scope>NUCLEOTIDE SEQUENCE</scope>
    <source>
        <strain evidence="10">USDA</strain>
    </source>
</reference>
<keyword evidence="7" id="KW-0539">Nucleus</keyword>
<dbReference type="InterPro" id="IPR050359">
    <property type="entry name" value="bHLH_transcription_factors"/>
</dbReference>
<dbReference type="FunFam" id="4.10.280.10:FF:000025">
    <property type="entry name" value="protein atonal homolog 7"/>
    <property type="match status" value="1"/>
</dbReference>
<dbReference type="EnsemblMetazoa" id="PHUM221120-RA">
    <property type="protein sequence ID" value="PHUM221120-PA"/>
    <property type="gene ID" value="PHUM221120"/>
</dbReference>
<dbReference type="GeneID" id="8237759"/>
<accession>E0VI55</accession>
<dbReference type="GO" id="GO:0061564">
    <property type="term" value="P:axon development"/>
    <property type="evidence" value="ECO:0007669"/>
    <property type="project" value="TreeGrafter"/>
</dbReference>
<dbReference type="KEGG" id="phu:Phum_PHUM221120"/>
<dbReference type="GO" id="GO:0005634">
    <property type="term" value="C:nucleus"/>
    <property type="evidence" value="ECO:0007669"/>
    <property type="project" value="UniProtKB-SubCell"/>
</dbReference>
<evidence type="ECO:0000256" key="7">
    <source>
        <dbReference type="ARBA" id="ARBA00023242"/>
    </source>
</evidence>
<feature type="domain" description="BHLH" evidence="9">
    <location>
        <begin position="203"/>
        <end position="255"/>
    </location>
</feature>
<dbReference type="VEuPathDB" id="VectorBase:PHUM221120"/>
<dbReference type="AlphaFoldDB" id="E0VI55"/>
<dbReference type="GO" id="GO:0046982">
    <property type="term" value="F:protein heterodimerization activity"/>
    <property type="evidence" value="ECO:0007669"/>
    <property type="project" value="UniProtKB-ARBA"/>
</dbReference>
<dbReference type="Proteomes" id="UP000009046">
    <property type="component" value="Unassembled WGS sequence"/>
</dbReference>
<reference evidence="10" key="1">
    <citation type="submission" date="2007-04" db="EMBL/GenBank/DDBJ databases">
        <title>Annotation of Pediculus humanus corporis strain USDA.</title>
        <authorList>
            <person name="Kirkness E."/>
            <person name="Hannick L."/>
            <person name="Hass B."/>
            <person name="Bruggner R."/>
            <person name="Lawson D."/>
            <person name="Bidwell S."/>
            <person name="Joardar V."/>
            <person name="Caler E."/>
            <person name="Walenz B."/>
            <person name="Inman J."/>
            <person name="Schobel S."/>
            <person name="Galinsky K."/>
            <person name="Amedeo P."/>
            <person name="Strausberg R."/>
        </authorList>
    </citation>
    <scope>NUCLEOTIDE SEQUENCE</scope>
    <source>
        <strain evidence="10">USDA</strain>
    </source>
</reference>
<dbReference type="STRING" id="121224.E0VI55"/>
<dbReference type="GO" id="GO:0000981">
    <property type="term" value="F:DNA-binding transcription factor activity, RNA polymerase II-specific"/>
    <property type="evidence" value="ECO:0007669"/>
    <property type="project" value="TreeGrafter"/>
</dbReference>
<dbReference type="GO" id="GO:0070888">
    <property type="term" value="F:E-box binding"/>
    <property type="evidence" value="ECO:0007669"/>
    <property type="project" value="TreeGrafter"/>
</dbReference>
<evidence type="ECO:0000256" key="6">
    <source>
        <dbReference type="ARBA" id="ARBA00023163"/>
    </source>
</evidence>
<keyword evidence="6" id="KW-0804">Transcription</keyword>
<dbReference type="GO" id="GO:0045944">
    <property type="term" value="P:positive regulation of transcription by RNA polymerase II"/>
    <property type="evidence" value="ECO:0007669"/>
    <property type="project" value="TreeGrafter"/>
</dbReference>
<keyword evidence="5" id="KW-0805">Transcription regulation</keyword>
<dbReference type="InParanoid" id="E0VI55"/>
<evidence type="ECO:0000256" key="2">
    <source>
        <dbReference type="ARBA" id="ARBA00022473"/>
    </source>
</evidence>
<evidence type="ECO:0000313" key="10">
    <source>
        <dbReference type="EMBL" id="EEB13061.1"/>
    </source>
</evidence>
<dbReference type="PROSITE" id="PS50888">
    <property type="entry name" value="BHLH"/>
    <property type="match status" value="1"/>
</dbReference>
<dbReference type="InterPro" id="IPR011598">
    <property type="entry name" value="bHLH_dom"/>
</dbReference>
<dbReference type="OrthoDB" id="6161578at2759"/>
<dbReference type="RefSeq" id="XP_002425799.1">
    <property type="nucleotide sequence ID" value="XM_002425754.1"/>
</dbReference>
<dbReference type="PANTHER" id="PTHR19290:SF162">
    <property type="entry name" value="TRANSCRIPTION FACTOR ATOH7"/>
    <property type="match status" value="1"/>
</dbReference>
<dbReference type="CDD" id="cd19715">
    <property type="entry name" value="bHLH_TS_amos_like"/>
    <property type="match status" value="1"/>
</dbReference>
<reference evidence="11" key="3">
    <citation type="submission" date="2021-02" db="UniProtKB">
        <authorList>
            <consortium name="EnsemblMetazoa"/>
        </authorList>
    </citation>
    <scope>IDENTIFICATION</scope>
    <source>
        <strain evidence="11">USDA</strain>
    </source>
</reference>
<evidence type="ECO:0000259" key="9">
    <source>
        <dbReference type="PROSITE" id="PS50888"/>
    </source>
</evidence>
<comment type="subcellular location">
    <subcellularLocation>
        <location evidence="1">Nucleus</location>
    </subcellularLocation>
</comment>
<protein>
    <recommendedName>
        <fullName evidence="9">BHLH domain-containing protein</fullName>
    </recommendedName>
</protein>
<keyword evidence="12" id="KW-1185">Reference proteome</keyword>
<evidence type="ECO:0000256" key="3">
    <source>
        <dbReference type="ARBA" id="ARBA00022782"/>
    </source>
</evidence>
<keyword evidence="3" id="KW-0221">Differentiation</keyword>
<dbReference type="Pfam" id="PF00010">
    <property type="entry name" value="HLH"/>
    <property type="match status" value="1"/>
</dbReference>
<evidence type="ECO:0000256" key="1">
    <source>
        <dbReference type="ARBA" id="ARBA00004123"/>
    </source>
</evidence>
<dbReference type="GO" id="GO:0016360">
    <property type="term" value="P:sensory organ precursor cell fate determination"/>
    <property type="evidence" value="ECO:0007669"/>
    <property type="project" value="UniProtKB-ARBA"/>
</dbReference>
<dbReference type="Gene3D" id="4.10.280.10">
    <property type="entry name" value="Helix-loop-helix DNA-binding domain"/>
    <property type="match status" value="1"/>
</dbReference>
<keyword evidence="2" id="KW-0217">Developmental protein</keyword>
<sequence length="267" mass="29780">MTRIGKMDFSYCDDYKQSRYDNIFDVQSARHIESCYLRIPDETKFKKNGDDVYVTNLNDYHDISSSPNCSKLYGEPKTKIYQTNVGENYCVGGGGGGGGGGKTDHSRYSAFTSLPVGNKTVTNIDYGVGTFGMTSEKNNNNNNNENDNVGDFVQHPNFPIKNASFLKLRKIPSYRGGGGGGGRGRGRRKMTIDRTPPPAVLKKRRLAANARERRRMNGLNEAFDRLREVIPSLGADHKLSKFETLQMAQSYIHALCDLLEREKSGLL</sequence>
<dbReference type="PANTHER" id="PTHR19290">
    <property type="entry name" value="BASIC HELIX-LOOP-HELIX PROTEIN NEUROGENIN-RELATED"/>
    <property type="match status" value="1"/>
</dbReference>
<dbReference type="HOGENOM" id="CLU_1043183_0_0_1"/>
<evidence type="ECO:0000256" key="8">
    <source>
        <dbReference type="SAM" id="MobiDB-lite"/>
    </source>
</evidence>
<evidence type="ECO:0000256" key="5">
    <source>
        <dbReference type="ARBA" id="ARBA00023015"/>
    </source>
</evidence>
<feature type="region of interest" description="Disordered" evidence="8">
    <location>
        <begin position="174"/>
        <end position="195"/>
    </location>
</feature>
<dbReference type="InterPro" id="IPR036638">
    <property type="entry name" value="HLH_DNA-bd_sf"/>
</dbReference>
<dbReference type="EMBL" id="DS235184">
    <property type="protein sequence ID" value="EEB13061.1"/>
    <property type="molecule type" value="Genomic_DNA"/>
</dbReference>
<keyword evidence="4" id="KW-0524">Neurogenesis</keyword>
<evidence type="ECO:0000313" key="12">
    <source>
        <dbReference type="Proteomes" id="UP000009046"/>
    </source>
</evidence>
<name>E0VI55_PEDHC</name>
<dbReference type="SMART" id="SM00353">
    <property type="entry name" value="HLH"/>
    <property type="match status" value="1"/>
</dbReference>
<proteinExistence type="predicted"/>
<dbReference type="SUPFAM" id="SSF47459">
    <property type="entry name" value="HLH, helix-loop-helix DNA-binding domain"/>
    <property type="match status" value="1"/>
</dbReference>
<gene>
    <name evidence="11" type="primary">8237759</name>
    <name evidence="10" type="ORF">Phum_PHUM221120</name>
</gene>